<evidence type="ECO:0000313" key="5">
    <source>
        <dbReference type="Proteomes" id="UP000191522"/>
    </source>
</evidence>
<dbReference type="Pfam" id="PF22041">
    <property type="entry name" value="GST_C_7"/>
    <property type="match status" value="1"/>
</dbReference>
<comment type="caution">
    <text evidence="4">The sequence shown here is derived from an EMBL/GenBank/DDBJ whole genome shotgun (WGS) entry which is preliminary data.</text>
</comment>
<proteinExistence type="predicted"/>
<accession>A0A1V6P618</accession>
<feature type="domain" description="GST C-terminal" evidence="3">
    <location>
        <begin position="431"/>
        <end position="567"/>
    </location>
</feature>
<keyword evidence="5" id="KW-1185">Reference proteome</keyword>
<dbReference type="InterPro" id="IPR050983">
    <property type="entry name" value="GST_Omega/HSP26"/>
</dbReference>
<evidence type="ECO:0000313" key="4">
    <source>
        <dbReference type="EMBL" id="OQD72421.1"/>
    </source>
</evidence>
<dbReference type="GO" id="GO:0005737">
    <property type="term" value="C:cytoplasm"/>
    <property type="evidence" value="ECO:0007669"/>
    <property type="project" value="TreeGrafter"/>
</dbReference>
<dbReference type="InterPro" id="IPR036282">
    <property type="entry name" value="Glutathione-S-Trfase_C_sf"/>
</dbReference>
<dbReference type="InterPro" id="IPR054416">
    <property type="entry name" value="GST_UstS-like_C"/>
</dbReference>
<dbReference type="PROSITE" id="PS50405">
    <property type="entry name" value="GST_CTER"/>
    <property type="match status" value="1"/>
</dbReference>
<dbReference type="Pfam" id="PF13417">
    <property type="entry name" value="GST_N_3"/>
    <property type="match status" value="1"/>
</dbReference>
<evidence type="ECO:0000256" key="1">
    <source>
        <dbReference type="SAM" id="MobiDB-lite"/>
    </source>
</evidence>
<gene>
    <name evidence="4" type="ORF">PENDEC_c021G00567</name>
</gene>
<dbReference type="EMBL" id="MDYL01000021">
    <property type="protein sequence ID" value="OQD72421.1"/>
    <property type="molecule type" value="Genomic_DNA"/>
</dbReference>
<dbReference type="SUPFAM" id="SSF52833">
    <property type="entry name" value="Thioredoxin-like"/>
    <property type="match status" value="1"/>
</dbReference>
<feature type="region of interest" description="Disordered" evidence="1">
    <location>
        <begin position="169"/>
        <end position="193"/>
    </location>
</feature>
<dbReference type="InterPro" id="IPR010987">
    <property type="entry name" value="Glutathione-S-Trfase_C-like"/>
</dbReference>
<evidence type="ECO:0008006" key="6">
    <source>
        <dbReference type="Google" id="ProtNLM"/>
    </source>
</evidence>
<dbReference type="PANTHER" id="PTHR43968">
    <property type="match status" value="1"/>
</dbReference>
<dbReference type="Proteomes" id="UP000191522">
    <property type="component" value="Unassembled WGS sequence"/>
</dbReference>
<dbReference type="CDD" id="cd00570">
    <property type="entry name" value="GST_N_family"/>
    <property type="match status" value="1"/>
</dbReference>
<dbReference type="SFLD" id="SFLDG00358">
    <property type="entry name" value="Main_(cytGST)"/>
    <property type="match status" value="1"/>
</dbReference>
<dbReference type="CDD" id="cd00299">
    <property type="entry name" value="GST_C_family"/>
    <property type="match status" value="1"/>
</dbReference>
<evidence type="ECO:0000259" key="3">
    <source>
        <dbReference type="PROSITE" id="PS50405"/>
    </source>
</evidence>
<dbReference type="Gene3D" id="1.20.1050.10">
    <property type="match status" value="1"/>
</dbReference>
<dbReference type="InterPro" id="IPR040079">
    <property type="entry name" value="Glutathione_S-Trfase"/>
</dbReference>
<dbReference type="AlphaFoldDB" id="A0A1V6P618"/>
<evidence type="ECO:0000259" key="2">
    <source>
        <dbReference type="PROSITE" id="PS50404"/>
    </source>
</evidence>
<dbReference type="InterPro" id="IPR036249">
    <property type="entry name" value="Thioredoxin-like_sf"/>
</dbReference>
<dbReference type="PANTHER" id="PTHR43968:SF6">
    <property type="entry name" value="GLUTATHIONE S-TRANSFERASE OMEGA"/>
    <property type="match status" value="1"/>
</dbReference>
<dbReference type="Gene3D" id="3.40.30.10">
    <property type="entry name" value="Glutaredoxin"/>
    <property type="match status" value="1"/>
</dbReference>
<sequence>MDSDLRSSRSLGSIGIVDEGQGLSQLSHFHPDSQPVASFRSIGDVDQRQPLQNATQAQNAVALESNAQATADDGIPLLQSHPSFQQPSYGGLTPDPMATSLAGQLPGKLILDPPDLEYWRDKLFHVDETITLSEDQFQTYFPHVDNVYSHRSTQRYKRRPLVSHYWDCRLKGRPPGTPKTDDPTKKKRKRTARERDLCDVKIKITEYFPGSGVIDTTGGFESLPAEFLPGIHTSFPGQENQPFGVLAPGPNLPHDHPGANGARYFTIQRVNGNGANGKSEGGGGGHRHTLEDSDRIKKNSVQRHFMKEDKERKKSYRAMADAHQTQKSYHTKATGFAAATVIRHSAETNLKLYGSCFCPFVQRVWIALELKGIPYQYIEVDPYKKPQSLLEVNPRGLVPALRHDDWGCYESTVLMEYLEDLSLGTSLMPTDAKLRAHCRLWADHINRNVVPNFYRVLQEQDQQKQIANAQELRNAFSQLMTAADTRGPFFMGSQISFVDIQAAPWVLRLRRVLKPYRGWPDVEEGTRWASWVNAIETNEHVQATTSADGLYLDSYERYAENRPNTSQVANAINSGRGLP</sequence>
<dbReference type="InterPro" id="IPR004045">
    <property type="entry name" value="Glutathione_S-Trfase_N"/>
</dbReference>
<dbReference type="SUPFAM" id="SSF47616">
    <property type="entry name" value="GST C-terminal domain-like"/>
    <property type="match status" value="1"/>
</dbReference>
<protein>
    <recommendedName>
        <fullName evidence="6">GST N-terminal domain-containing protein</fullName>
    </recommendedName>
</protein>
<reference evidence="5" key="1">
    <citation type="journal article" date="2017" name="Nat. Microbiol.">
        <title>Global analysis of biosynthetic gene clusters reveals vast potential of secondary metabolite production in Penicillium species.</title>
        <authorList>
            <person name="Nielsen J.C."/>
            <person name="Grijseels S."/>
            <person name="Prigent S."/>
            <person name="Ji B."/>
            <person name="Dainat J."/>
            <person name="Nielsen K.F."/>
            <person name="Frisvad J.C."/>
            <person name="Workman M."/>
            <person name="Nielsen J."/>
        </authorList>
    </citation>
    <scope>NUCLEOTIDE SEQUENCE [LARGE SCALE GENOMIC DNA]</scope>
    <source>
        <strain evidence="5">IBT 11843</strain>
    </source>
</reference>
<dbReference type="OrthoDB" id="4951845at2759"/>
<dbReference type="SFLD" id="SFLDS00019">
    <property type="entry name" value="Glutathione_Transferase_(cytos"/>
    <property type="match status" value="1"/>
</dbReference>
<dbReference type="STRING" id="69771.A0A1V6P618"/>
<dbReference type="PROSITE" id="PS50404">
    <property type="entry name" value="GST_NTER"/>
    <property type="match status" value="1"/>
</dbReference>
<feature type="domain" description="GST N-terminal" evidence="2">
    <location>
        <begin position="348"/>
        <end position="426"/>
    </location>
</feature>
<dbReference type="OMA" id="WADHINR"/>
<organism evidence="4 5">
    <name type="scientific">Penicillium decumbens</name>
    <dbReference type="NCBI Taxonomy" id="69771"/>
    <lineage>
        <taxon>Eukaryota</taxon>
        <taxon>Fungi</taxon>
        <taxon>Dikarya</taxon>
        <taxon>Ascomycota</taxon>
        <taxon>Pezizomycotina</taxon>
        <taxon>Eurotiomycetes</taxon>
        <taxon>Eurotiomycetidae</taxon>
        <taxon>Eurotiales</taxon>
        <taxon>Aspergillaceae</taxon>
        <taxon>Penicillium</taxon>
    </lineage>
</organism>
<name>A0A1V6P618_PENDC</name>